<feature type="domain" description="Ion transport" evidence="15">
    <location>
        <begin position="1295"/>
        <end position="1624"/>
    </location>
</feature>
<dbReference type="InterPro" id="IPR043203">
    <property type="entry name" value="VGCC_Ca_Na"/>
</dbReference>
<dbReference type="GO" id="GO:0005245">
    <property type="term" value="F:voltage-gated calcium channel activity"/>
    <property type="evidence" value="ECO:0007669"/>
    <property type="project" value="InterPro"/>
</dbReference>
<dbReference type="GO" id="GO:0001518">
    <property type="term" value="C:voltage-gated sodium channel complex"/>
    <property type="evidence" value="ECO:0007669"/>
    <property type="project" value="TreeGrafter"/>
</dbReference>
<reference evidence="16" key="1">
    <citation type="submission" date="2021-01" db="EMBL/GenBank/DDBJ databases">
        <authorList>
            <person name="Corre E."/>
            <person name="Pelletier E."/>
            <person name="Niang G."/>
            <person name="Scheremetjew M."/>
            <person name="Finn R."/>
            <person name="Kale V."/>
            <person name="Holt S."/>
            <person name="Cochrane G."/>
            <person name="Meng A."/>
            <person name="Brown T."/>
            <person name="Cohen L."/>
        </authorList>
    </citation>
    <scope>NUCLEOTIDE SEQUENCE</scope>
    <source>
        <strain evidence="16">UTEX LB 985</strain>
    </source>
</reference>
<evidence type="ECO:0000256" key="9">
    <source>
        <dbReference type="ARBA" id="ARBA00023180"/>
    </source>
</evidence>
<dbReference type="Gene3D" id="1.10.287.70">
    <property type="match status" value="4"/>
</dbReference>
<evidence type="ECO:0000256" key="4">
    <source>
        <dbReference type="ARBA" id="ARBA00022737"/>
    </source>
</evidence>
<keyword evidence="8 14" id="KW-0472">Membrane</keyword>
<name>A0A7S2IRG1_9EUKA</name>
<dbReference type="SUPFAM" id="SSF81324">
    <property type="entry name" value="Voltage-gated potassium channels"/>
    <property type="match status" value="4"/>
</dbReference>
<accession>A0A7S2IRG1</accession>
<feature type="domain" description="Ion transport" evidence="15">
    <location>
        <begin position="479"/>
        <end position="768"/>
    </location>
</feature>
<dbReference type="GO" id="GO:0046872">
    <property type="term" value="F:metal ion binding"/>
    <property type="evidence" value="ECO:0007669"/>
    <property type="project" value="UniProtKB-KW"/>
</dbReference>
<dbReference type="GO" id="GO:0005891">
    <property type="term" value="C:voltage-gated calcium channel complex"/>
    <property type="evidence" value="ECO:0007669"/>
    <property type="project" value="InterPro"/>
</dbReference>
<feature type="transmembrane region" description="Helical" evidence="14">
    <location>
        <begin position="1212"/>
        <end position="1236"/>
    </location>
</feature>
<dbReference type="GO" id="GO:0005248">
    <property type="term" value="F:voltage-gated sodium channel activity"/>
    <property type="evidence" value="ECO:0007669"/>
    <property type="project" value="TreeGrafter"/>
</dbReference>
<dbReference type="Gene3D" id="1.10.238.10">
    <property type="entry name" value="EF-hand"/>
    <property type="match status" value="1"/>
</dbReference>
<dbReference type="FunFam" id="1.20.120.350:FF:000009">
    <property type="entry name" value="Voltage-dependent T-type calcium channel subunit alpha"/>
    <property type="match status" value="1"/>
</dbReference>
<feature type="transmembrane region" description="Helical" evidence="14">
    <location>
        <begin position="248"/>
        <end position="267"/>
    </location>
</feature>
<dbReference type="PANTHER" id="PTHR10037">
    <property type="entry name" value="VOLTAGE-GATED CATION CHANNEL CALCIUM AND SODIUM"/>
    <property type="match status" value="1"/>
</dbReference>
<keyword evidence="7" id="KW-0406">Ion transport</keyword>
<feature type="transmembrane region" description="Helical" evidence="14">
    <location>
        <begin position="735"/>
        <end position="759"/>
    </location>
</feature>
<dbReference type="Gene3D" id="1.20.120.350">
    <property type="entry name" value="Voltage-gated potassium channels. Chain C"/>
    <property type="match status" value="4"/>
</dbReference>
<feature type="transmembrane region" description="Helical" evidence="14">
    <location>
        <begin position="912"/>
        <end position="934"/>
    </location>
</feature>
<dbReference type="PROSITE" id="PS50096">
    <property type="entry name" value="IQ"/>
    <property type="match status" value="1"/>
</dbReference>
<keyword evidence="5 12" id="KW-0851">Voltage-gated channel</keyword>
<sequence length="1808" mass="204512">MAEVAVGRAAAAAAGAADGGEEQNEFMDMVDQVARQVPDVPESNKFTKRACLPGKWGLHRDHFPRRQCIAIVSDWRFDTLVLVLIGLNCITMTLFASPIVKNVLEYQFVGEAISSDDMAQKSLWASKHWTFQLLRPAYQCKLGDVAPCSIAQITDFIFLALFTVEMFLKLFAAGLWSGKKAYFKQGWNWLDFVVVTVGWLEFSFKGLPAINTIRLVKTLRPLRSMQRIRGLRVLVQSILDSLPQMGNVAVFLVFTIVLFGLFGHAFFKGRLRHACWPMLDDGTPDLDAGNTGHMCDAQCTWDEQTLELEGICKSLGNLTKHRESQDMQGIWSFTCFPGQECRCAESGEASAACNYLDNPNYGITSFDSLPWAMVSLFQAISLEGWVDMMYQVIDGGSDPGALFVVFYFILLVLFGAIIVMNLFLAVLCDNFEMADKKADLEGIEAEDDVDAEIALANMIQDLKHKNKLRQICLDLVKWKPFDYFIQGCILFNTLIMMMTYRPRPENNIVASISGSSRWDYLPYGYFWFLNSMNIILTLVFTVETVVKIIGLGPKIYRKDFMNMFDAFVVVFSVVEIGLDLNTRFNPGAATLPIPLSVLRAFRIFRLFKLVRSIDSLRRIISTLASSLRSVVYLALLLLLIILIFILLGMELFGGRYPHPEYNYTSYDFNVTWAELKIHDTSTDGGPSRYNFDDFGSALLSIFVVLSGENWNEIMFDSHRASWDYDTTSAFPFPWAIVYFLFLFVIGNLLLFNLFIAILLSNFDDDDEEETEDANEASLSADSEGFGKIKKVEPEWTWSFGQYRATNPRDSAVRKSGTGDETGSSNAESNMIAEANEKEDEEVVATFPATNAEGNYDKACKIFSWSNPIRRICAHTIMHRFFEPAVLALILLSTLTLIIDLPHMSQSSPLRLALYWINVVFTVLFTIEMLTKILASGFMKSKTPPQFALSQAYLRSGWNILDFIIVIISLISLGVPAAKQLRVFRAIRPMRLVSRYESLKITFQTLLKSIPAMGSLITVALLFFIIFGILGLELFGGKFGYCYDPMYDGYNEFGTLTTDGGRVIPGMKTVVENGVTIDQNDYMECMSLPRYNLTRRTTDGILLMDIADLYPNADPNWLEFIEFPQWLYPQFGSFDDMSYALVLLFEVSALEGWPTVMHWAMDTDSKHMLIQPWRVDTNPINWGDSGQWDADTMGAQPVVTMPTDSHVTSNIEAAVFFILWIIFGCFVIVNMTIGVVVDTFSRIKAENDGLLLMTEEAGDWVRTQKQVLAQRPLKAAEQPTSVWRLNFYYLVTSTKFEVLVMAIIMTNMVQMGLDWWEPAVNAPYMPTLKEAMSIINIFFFVIYAIEMLLKWVGIGLYQYFKNWWNCFDCILVIISLVDVCFSPPIGTSELPFPAAVLRVLRLFRVARILRIIKTAKQLRTIMMTVYISVPQLKNILVLIILIIIIVDMLLVGFFSHVNYTPGNNDFSDHTPTYDLARDTVSYQRGERYYAEDWHFSGDGTNWGDMINKHANFQYFWTGLLTLVRSSTGESFNGIMQDLYGWQWGHNRMSCCMQCGPILDGDIQAVMVIPSTNESRFNREEPLSSCGEAAPALIIYFLFQLVMAYIVLSIMIGIILENFANVGSETKKISLDDIEEFREVWLKYDPKGTFIVPSYNLLAILQQLKEPLGIQGKQTPMTRADMLKHLGKLDVPDHGGYIHFMETLTAVSNLEAGVPVPQCETTNKMARAALNMPHLKKLDKPAHNALTNYLVSLLQSRWRGYAMRRKYDADESTYTTAAELPADVTQQQPPPYEGLPSGKVKVNQVAPGPQ</sequence>
<feature type="transmembrane region" description="Helical" evidence="14">
    <location>
        <begin position="520"/>
        <end position="540"/>
    </location>
</feature>
<evidence type="ECO:0000256" key="13">
    <source>
        <dbReference type="SAM" id="MobiDB-lite"/>
    </source>
</evidence>
<comment type="similarity">
    <text evidence="12">Belongs to the calcium channel alpha-1 subunit (TC 1.A.1.11) family.</text>
</comment>
<evidence type="ECO:0000256" key="5">
    <source>
        <dbReference type="ARBA" id="ARBA00022882"/>
    </source>
</evidence>
<evidence type="ECO:0000313" key="16">
    <source>
        <dbReference type="EMBL" id="CAD9526277.1"/>
    </source>
</evidence>
<feature type="transmembrane region" description="Helical" evidence="14">
    <location>
        <begin position="955"/>
        <end position="974"/>
    </location>
</feature>
<proteinExistence type="inferred from homology"/>
<evidence type="ECO:0000256" key="3">
    <source>
        <dbReference type="ARBA" id="ARBA00022692"/>
    </source>
</evidence>
<feature type="transmembrane region" description="Helical" evidence="14">
    <location>
        <begin position="1363"/>
        <end position="1385"/>
    </location>
</feature>
<gene>
    <name evidence="16" type="ORF">CBRE1094_LOCUS36297</name>
</gene>
<keyword evidence="3 14" id="KW-0812">Transmembrane</keyword>
<feature type="transmembrane region" description="Helical" evidence="14">
    <location>
        <begin position="1011"/>
        <end position="1035"/>
    </location>
</feature>
<feature type="region of interest" description="Disordered" evidence="13">
    <location>
        <begin position="808"/>
        <end position="828"/>
    </location>
</feature>
<feature type="compositionally biased region" description="Polar residues" evidence="13">
    <location>
        <begin position="818"/>
        <end position="828"/>
    </location>
</feature>
<keyword evidence="9" id="KW-0325">Glycoprotein</keyword>
<keyword evidence="2" id="KW-0813">Transport</keyword>
<evidence type="ECO:0000256" key="10">
    <source>
        <dbReference type="ARBA" id="ARBA00023303"/>
    </source>
</evidence>
<feature type="domain" description="Ion transport" evidence="15">
    <location>
        <begin position="878"/>
        <end position="1245"/>
    </location>
</feature>
<feature type="transmembrane region" description="Helical" evidence="14">
    <location>
        <begin position="630"/>
        <end position="649"/>
    </location>
</feature>
<keyword evidence="12" id="KW-0107">Calcium channel</keyword>
<evidence type="ECO:0000256" key="11">
    <source>
        <dbReference type="PIRSR" id="PIRSR602077-1"/>
    </source>
</evidence>
<evidence type="ECO:0000256" key="12">
    <source>
        <dbReference type="RuleBase" id="RU003808"/>
    </source>
</evidence>
<protein>
    <recommendedName>
        <fullName evidence="15">Ion transport domain-containing protein</fullName>
    </recommendedName>
</protein>
<dbReference type="InterPro" id="IPR002077">
    <property type="entry name" value="VDCCAlpha1"/>
</dbReference>
<evidence type="ECO:0000256" key="1">
    <source>
        <dbReference type="ARBA" id="ARBA00004141"/>
    </source>
</evidence>
<keyword evidence="10" id="KW-0407">Ion channel</keyword>
<organism evidence="16">
    <name type="scientific">Haptolina brevifila</name>
    <dbReference type="NCBI Taxonomy" id="156173"/>
    <lineage>
        <taxon>Eukaryota</taxon>
        <taxon>Haptista</taxon>
        <taxon>Haptophyta</taxon>
        <taxon>Prymnesiophyceae</taxon>
        <taxon>Prymnesiales</taxon>
        <taxon>Prymnesiaceae</taxon>
        <taxon>Haptolina</taxon>
    </lineage>
</organism>
<keyword evidence="6 14" id="KW-1133">Transmembrane helix</keyword>
<dbReference type="PRINTS" id="PR00167">
    <property type="entry name" value="CACHANNEL"/>
</dbReference>
<comment type="subcellular location">
    <subcellularLocation>
        <location evidence="1 12">Membrane</location>
        <topology evidence="1 12">Multi-pass membrane protein</topology>
    </subcellularLocation>
</comment>
<keyword evidence="11 12" id="KW-0106">Calcium</keyword>
<evidence type="ECO:0000256" key="8">
    <source>
        <dbReference type="ARBA" id="ARBA00023136"/>
    </source>
</evidence>
<dbReference type="PANTHER" id="PTHR10037:SF62">
    <property type="entry name" value="SODIUM CHANNEL PROTEIN 60E"/>
    <property type="match status" value="1"/>
</dbReference>
<keyword evidence="4" id="KW-0677">Repeat</keyword>
<evidence type="ECO:0000256" key="14">
    <source>
        <dbReference type="SAM" id="Phobius"/>
    </source>
</evidence>
<feature type="binding site" evidence="11">
    <location>
        <position position="708"/>
    </location>
    <ligand>
        <name>Ca(2+)</name>
        <dbReference type="ChEBI" id="CHEBI:29108"/>
    </ligand>
</feature>
<feature type="transmembrane region" description="Helical" evidence="14">
    <location>
        <begin position="405"/>
        <end position="427"/>
    </location>
</feature>
<feature type="transmembrane region" description="Helical" evidence="14">
    <location>
        <begin position="1591"/>
        <end position="1614"/>
    </location>
</feature>
<evidence type="ECO:0000256" key="2">
    <source>
        <dbReference type="ARBA" id="ARBA00022448"/>
    </source>
</evidence>
<feature type="domain" description="Ion transport" evidence="15">
    <location>
        <begin position="77"/>
        <end position="438"/>
    </location>
</feature>
<evidence type="ECO:0000256" key="7">
    <source>
        <dbReference type="ARBA" id="ARBA00023065"/>
    </source>
</evidence>
<keyword evidence="11" id="KW-0479">Metal-binding</keyword>
<dbReference type="InterPro" id="IPR005821">
    <property type="entry name" value="Ion_trans_dom"/>
</dbReference>
<keyword evidence="12" id="KW-0109">Calcium transport</keyword>
<evidence type="ECO:0000259" key="15">
    <source>
        <dbReference type="Pfam" id="PF00520"/>
    </source>
</evidence>
<feature type="transmembrane region" description="Helical" evidence="14">
    <location>
        <begin position="1138"/>
        <end position="1160"/>
    </location>
</feature>
<feature type="transmembrane region" description="Helical" evidence="14">
    <location>
        <begin position="156"/>
        <end position="177"/>
    </location>
</feature>
<feature type="transmembrane region" description="Helical" evidence="14">
    <location>
        <begin position="1286"/>
        <end position="1310"/>
    </location>
</feature>
<feature type="transmembrane region" description="Helical" evidence="14">
    <location>
        <begin position="483"/>
        <end position="500"/>
    </location>
</feature>
<feature type="transmembrane region" description="Helical" evidence="14">
    <location>
        <begin position="1330"/>
        <end position="1351"/>
    </location>
</feature>
<feature type="transmembrane region" description="Helical" evidence="14">
    <location>
        <begin position="880"/>
        <end position="900"/>
    </location>
</feature>
<feature type="binding site" evidence="11">
    <location>
        <position position="1150"/>
    </location>
    <ligand>
        <name>Ca(2+)</name>
        <dbReference type="ChEBI" id="CHEBI:29108"/>
    </ligand>
</feature>
<feature type="transmembrane region" description="Helical" evidence="14">
    <location>
        <begin position="1431"/>
        <end position="1453"/>
    </location>
</feature>
<feature type="transmembrane region" description="Helical" evidence="14">
    <location>
        <begin position="80"/>
        <end position="100"/>
    </location>
</feature>
<dbReference type="EMBL" id="HBGU01066595">
    <property type="protein sequence ID" value="CAD9526277.1"/>
    <property type="molecule type" value="Transcribed_RNA"/>
</dbReference>
<dbReference type="InterPro" id="IPR027359">
    <property type="entry name" value="Volt_channel_dom_sf"/>
</dbReference>
<evidence type="ECO:0000256" key="6">
    <source>
        <dbReference type="ARBA" id="ARBA00022989"/>
    </source>
</evidence>
<feature type="region of interest" description="Disordered" evidence="13">
    <location>
        <begin position="1776"/>
        <end position="1808"/>
    </location>
</feature>
<feature type="binding site" evidence="11">
    <location>
        <position position="383"/>
    </location>
    <ligand>
        <name>Ca(2+)</name>
        <dbReference type="ChEBI" id="CHEBI:29108"/>
    </ligand>
</feature>
<dbReference type="Pfam" id="PF00520">
    <property type="entry name" value="Ion_trans"/>
    <property type="match status" value="4"/>
</dbReference>